<dbReference type="AlphaFoldDB" id="A0A4Y2J1V5"/>
<protein>
    <recommendedName>
        <fullName evidence="3">DUF4817 domain-containing protein</fullName>
    </recommendedName>
</protein>
<evidence type="ECO:0008006" key="3">
    <source>
        <dbReference type="Google" id="ProtNLM"/>
    </source>
</evidence>
<name>A0A4Y2J1V5_ARAVE</name>
<proteinExistence type="predicted"/>
<evidence type="ECO:0000313" key="2">
    <source>
        <dbReference type="Proteomes" id="UP000499080"/>
    </source>
</evidence>
<accession>A0A4Y2J1V5</accession>
<gene>
    <name evidence="1" type="ORF">AVEN_96399_1</name>
</gene>
<dbReference type="EMBL" id="BGPR01003116">
    <property type="protein sequence ID" value="GBM83895.1"/>
    <property type="molecule type" value="Genomic_DNA"/>
</dbReference>
<keyword evidence="2" id="KW-1185">Reference proteome</keyword>
<comment type="caution">
    <text evidence="1">The sequence shown here is derived from an EMBL/GenBank/DDBJ whole genome shotgun (WGS) entry which is preliminary data.</text>
</comment>
<dbReference type="OrthoDB" id="6611281at2759"/>
<evidence type="ECO:0000313" key="1">
    <source>
        <dbReference type="EMBL" id="GBM83895.1"/>
    </source>
</evidence>
<dbReference type="Proteomes" id="UP000499080">
    <property type="component" value="Unassembled WGS sequence"/>
</dbReference>
<sequence>MATVQEKAMCYWFSKLNRHNYSTSLQDTYKKDPPSDNSIERWLHNFRKLVAFYTERGRRPSTSQENVDRIQETFTRSPRKSMRKRLCSYICRIGRYGTFSNRLHLNAYNANCASFTRMI</sequence>
<organism evidence="1 2">
    <name type="scientific">Araneus ventricosus</name>
    <name type="common">Orbweaver spider</name>
    <name type="synonym">Epeira ventricosa</name>
    <dbReference type="NCBI Taxonomy" id="182803"/>
    <lineage>
        <taxon>Eukaryota</taxon>
        <taxon>Metazoa</taxon>
        <taxon>Ecdysozoa</taxon>
        <taxon>Arthropoda</taxon>
        <taxon>Chelicerata</taxon>
        <taxon>Arachnida</taxon>
        <taxon>Araneae</taxon>
        <taxon>Araneomorphae</taxon>
        <taxon>Entelegynae</taxon>
        <taxon>Araneoidea</taxon>
        <taxon>Araneidae</taxon>
        <taxon>Araneus</taxon>
    </lineage>
</organism>
<reference evidence="1 2" key="1">
    <citation type="journal article" date="2019" name="Sci. Rep.">
        <title>Orb-weaving spider Araneus ventricosus genome elucidates the spidroin gene catalogue.</title>
        <authorList>
            <person name="Kono N."/>
            <person name="Nakamura H."/>
            <person name="Ohtoshi R."/>
            <person name="Moran D.A.P."/>
            <person name="Shinohara A."/>
            <person name="Yoshida Y."/>
            <person name="Fujiwara M."/>
            <person name="Mori M."/>
            <person name="Tomita M."/>
            <person name="Arakawa K."/>
        </authorList>
    </citation>
    <scope>NUCLEOTIDE SEQUENCE [LARGE SCALE GENOMIC DNA]</scope>
</reference>